<evidence type="ECO:0000256" key="4">
    <source>
        <dbReference type="ARBA" id="ARBA00011166"/>
    </source>
</evidence>
<accession>A0AAN9T5G2</accession>
<evidence type="ECO:0000256" key="8">
    <source>
        <dbReference type="ARBA" id="ARBA00023034"/>
    </source>
</evidence>
<dbReference type="GO" id="GO:0007030">
    <property type="term" value="P:Golgi organization"/>
    <property type="evidence" value="ECO:0007669"/>
    <property type="project" value="TreeGrafter"/>
</dbReference>
<dbReference type="GO" id="GO:0006890">
    <property type="term" value="P:retrograde vesicle-mediated transport, Golgi to endoplasmic reticulum"/>
    <property type="evidence" value="ECO:0007669"/>
    <property type="project" value="TreeGrafter"/>
</dbReference>
<dbReference type="InterPro" id="IPR048680">
    <property type="entry name" value="COG4_N"/>
</dbReference>
<dbReference type="Gene3D" id="1.10.287.1060">
    <property type="entry name" value="ESAT-6-like"/>
    <property type="match status" value="1"/>
</dbReference>
<feature type="domain" description="COG4 transport protein middle alpha-helical bundle" evidence="11">
    <location>
        <begin position="160"/>
        <end position="469"/>
    </location>
</feature>
<comment type="caution">
    <text evidence="12">The sequence shown here is derived from an EMBL/GenBank/DDBJ whole genome shotgun (WGS) entry which is preliminary data.</text>
</comment>
<evidence type="ECO:0000256" key="10">
    <source>
        <dbReference type="ARBA" id="ARBA00031340"/>
    </source>
</evidence>
<dbReference type="Pfam" id="PF20662">
    <property type="entry name" value="COG4_C"/>
    <property type="match status" value="1"/>
</dbReference>
<evidence type="ECO:0000256" key="7">
    <source>
        <dbReference type="ARBA" id="ARBA00022927"/>
    </source>
</evidence>
<keyword evidence="13" id="KW-1185">Reference proteome</keyword>
<proteinExistence type="inferred from homology"/>
<dbReference type="GO" id="GO:0000139">
    <property type="term" value="C:Golgi membrane"/>
    <property type="evidence" value="ECO:0007669"/>
    <property type="project" value="UniProtKB-SubCell"/>
</dbReference>
<protein>
    <recommendedName>
        <fullName evidence="5">Conserved oligomeric Golgi complex subunit 4</fullName>
    </recommendedName>
    <alternativeName>
        <fullName evidence="10">Component of oligomeric Golgi complex 4</fullName>
    </alternativeName>
</protein>
<evidence type="ECO:0000256" key="2">
    <source>
        <dbReference type="ARBA" id="ARBA00004255"/>
    </source>
</evidence>
<dbReference type="PANTHER" id="PTHR24016:SF0">
    <property type="entry name" value="CONSERVED OLIGOMERIC GOLGI COMPLEX SUBUNIT 4"/>
    <property type="match status" value="1"/>
</dbReference>
<dbReference type="Proteomes" id="UP001367676">
    <property type="component" value="Unassembled WGS sequence"/>
</dbReference>
<dbReference type="Pfam" id="PF08318">
    <property type="entry name" value="COG4_m"/>
    <property type="match status" value="1"/>
</dbReference>
<evidence type="ECO:0000259" key="11">
    <source>
        <dbReference type="SMART" id="SM00762"/>
    </source>
</evidence>
<dbReference type="SMART" id="SM00762">
    <property type="entry name" value="Cog4"/>
    <property type="match status" value="1"/>
</dbReference>
<name>A0AAN9T5G2_9HEMI</name>
<evidence type="ECO:0000313" key="12">
    <source>
        <dbReference type="EMBL" id="KAK7573930.1"/>
    </source>
</evidence>
<evidence type="ECO:0000256" key="1">
    <source>
        <dbReference type="ARBA" id="ARBA00003627"/>
    </source>
</evidence>
<dbReference type="InterPro" id="IPR048682">
    <property type="entry name" value="COG4"/>
</dbReference>
<comment type="similarity">
    <text evidence="3">Belongs to the COG4 family.</text>
</comment>
<dbReference type="FunFam" id="1.20.58.1970:FF:000002">
    <property type="entry name" value="Oligomeric Golgi complex subunit"/>
    <property type="match status" value="1"/>
</dbReference>
<dbReference type="InterPro" id="IPR013167">
    <property type="entry name" value="COG4_M"/>
</dbReference>
<evidence type="ECO:0000256" key="3">
    <source>
        <dbReference type="ARBA" id="ARBA00009215"/>
    </source>
</evidence>
<evidence type="ECO:0000256" key="6">
    <source>
        <dbReference type="ARBA" id="ARBA00022448"/>
    </source>
</evidence>
<comment type="function">
    <text evidence="1">Required for normal Golgi function.</text>
</comment>
<evidence type="ECO:0000256" key="5">
    <source>
        <dbReference type="ARBA" id="ARBA00020975"/>
    </source>
</evidence>
<organism evidence="12 13">
    <name type="scientific">Parthenolecanium corni</name>
    <dbReference type="NCBI Taxonomy" id="536013"/>
    <lineage>
        <taxon>Eukaryota</taxon>
        <taxon>Metazoa</taxon>
        <taxon>Ecdysozoa</taxon>
        <taxon>Arthropoda</taxon>
        <taxon>Hexapoda</taxon>
        <taxon>Insecta</taxon>
        <taxon>Pterygota</taxon>
        <taxon>Neoptera</taxon>
        <taxon>Paraneoptera</taxon>
        <taxon>Hemiptera</taxon>
        <taxon>Sternorrhyncha</taxon>
        <taxon>Coccoidea</taxon>
        <taxon>Coccidae</taxon>
        <taxon>Parthenolecanium</taxon>
    </lineage>
</organism>
<comment type="subunit">
    <text evidence="4">Component of the conserved oligomeric Golgi complex which is composed of eight different subunits and is required for normal Golgi morphology and localization.</text>
</comment>
<gene>
    <name evidence="12" type="ORF">V9T40_011121</name>
</gene>
<dbReference type="EMBL" id="JBBCAQ010000037">
    <property type="protein sequence ID" value="KAK7573930.1"/>
    <property type="molecule type" value="Genomic_DNA"/>
</dbReference>
<dbReference type="Pfam" id="PF20663">
    <property type="entry name" value="COG4_N"/>
    <property type="match status" value="1"/>
</dbReference>
<keyword evidence="7" id="KW-0653">Protein transport</keyword>
<dbReference type="AlphaFoldDB" id="A0AAN9T5G2"/>
<dbReference type="PANTHER" id="PTHR24016">
    <property type="entry name" value="CONSERVED OLIGOMERIC GOLGI COMPLEX SUBUNIT 4"/>
    <property type="match status" value="1"/>
</dbReference>
<dbReference type="Gene3D" id="1.20.58.1970">
    <property type="match status" value="1"/>
</dbReference>
<dbReference type="InterPro" id="IPR048684">
    <property type="entry name" value="COG4_C"/>
</dbReference>
<keyword evidence="6" id="KW-0813">Transport</keyword>
<dbReference type="GO" id="GO:0015031">
    <property type="term" value="P:protein transport"/>
    <property type="evidence" value="ECO:0007669"/>
    <property type="project" value="UniProtKB-KW"/>
</dbReference>
<comment type="subcellular location">
    <subcellularLocation>
        <location evidence="2">Golgi apparatus membrane</location>
        <topology evidence="2">Peripheral membrane protein</topology>
        <orientation evidence="2">Cytoplasmic side</orientation>
    </subcellularLocation>
</comment>
<reference evidence="12 13" key="1">
    <citation type="submission" date="2024-03" db="EMBL/GenBank/DDBJ databases">
        <title>Adaptation during the transition from Ophiocordyceps entomopathogen to insect associate is accompanied by gene loss and intensified selection.</title>
        <authorList>
            <person name="Ward C.M."/>
            <person name="Onetto C.A."/>
            <person name="Borneman A.R."/>
        </authorList>
    </citation>
    <scope>NUCLEOTIDE SEQUENCE [LARGE SCALE GENOMIC DNA]</scope>
    <source>
        <strain evidence="12">AWRI1</strain>
        <tissue evidence="12">Single Adult Female</tissue>
    </source>
</reference>
<dbReference type="GO" id="GO:0017119">
    <property type="term" value="C:Golgi transport complex"/>
    <property type="evidence" value="ECO:0007669"/>
    <property type="project" value="TreeGrafter"/>
</dbReference>
<keyword evidence="9" id="KW-0472">Membrane</keyword>
<evidence type="ECO:0000313" key="13">
    <source>
        <dbReference type="Proteomes" id="UP001367676"/>
    </source>
</evidence>
<keyword evidence="8" id="KW-0333">Golgi apparatus</keyword>
<evidence type="ECO:0000256" key="9">
    <source>
        <dbReference type="ARBA" id="ARBA00023136"/>
    </source>
</evidence>
<sequence>MNEINDDSGKNWDQEFEKLRLEEENIKKQLDTVIIDVEQLEGSLVDLLNVNENIYLLNNDAKQLTTILKNSSTLSTKINVQIQELDIARSRVSECQKRVQDLLDLQLCSDGVQNALKEENYEQAAIHIHRFLAMDQHLLKQTADDMAQDCATVTQSLKLLRDAAAMLRNKISLHFKEAISVSDLESVKRFFKLFPLLNMHDYGLETFSSLLRKMLKNAVTEKLNSIKTNNILDKRNSIVFADVITFLFEEIARLISDNKPLIETYYGSGSLITVVSALQKECDFLSELIINEFRSCRNITPKIHIINEVTRSGSSKTEHIEPKEIDLLLNEITMIHSRYGLYLRFVRARIQEDLEGNASDPEKSKNILTNLDSIMLNSNLAKQMQTLIGDYLLLERYYVEQSIKKALTMDTFDKDALVSSMVDDMFFIVKKSIRRGYSSGNIDAVCAIINNACTILETDVCNTLRQQLRQGYSAGYLDLTQAYNVMIQGRLQQMDSEQNRVLFLLYLNNCDVCTEYTSTLQSTLAEEIKCSTHNEKAKLDSCLSGFASVKEAFAHVKEYGLLQLKNSVVKPRVVPWVDNFLTVSHQLSFEEFSSYDANEPFIRSLIINLESLLSEFKPRLTPTNYDHFIVIIAEEVIIQLEKDILKTDFNRVGGLILDKEIRSLVSYMSNATLWSIREKFSRLTQIALVLNLEKVTEILEYWGSENCTFTWRLTPKEIKQFLSLRKDFRSEDIKRLKL</sequence>